<evidence type="ECO:0000259" key="4">
    <source>
        <dbReference type="Pfam" id="PF01156"/>
    </source>
</evidence>
<sequence>MSKINIWFDCDPGHDDAFTILMMALHPRVNFLGISTEGGNQTVQKTTINALKMLALCNLESKIPVVQGQEHPLMIKNVICPEIHGESGIDGTALLDDLKIPLATNVSKETKEVVEPAIAFMARSIMSCEGKVTVVATARLTNVALLVTVYPKVLEKIERISIMGGSIGMGNTGPSAEFNIEGDPHAAKIVFNLGKKSNIRPTIPIVLVPIEVSHTVLVTESILDRLRESLQETTFCKVCIQLLLFFKKTYQEVFNFDSPPLHDPIAFFYLISPQSFVTKKINIEIVCDSPLTSGETVCDYFGMTNREKNATICEKIVVEEFWDEFIKQMVKVNSISPINKK</sequence>
<dbReference type="GO" id="GO:0005829">
    <property type="term" value="C:cytosol"/>
    <property type="evidence" value="ECO:0007669"/>
    <property type="project" value="TreeGrafter"/>
</dbReference>
<organism evidence="5 6">
    <name type="scientific">Anaeramoeba flamelloides</name>
    <dbReference type="NCBI Taxonomy" id="1746091"/>
    <lineage>
        <taxon>Eukaryota</taxon>
        <taxon>Metamonada</taxon>
        <taxon>Anaeramoebidae</taxon>
        <taxon>Anaeramoeba</taxon>
    </lineage>
</organism>
<name>A0AAV7YH89_9EUKA</name>
<dbReference type="GO" id="GO:0008477">
    <property type="term" value="F:purine nucleosidase activity"/>
    <property type="evidence" value="ECO:0007669"/>
    <property type="project" value="TreeGrafter"/>
</dbReference>
<evidence type="ECO:0000256" key="2">
    <source>
        <dbReference type="ARBA" id="ARBA00022801"/>
    </source>
</evidence>
<dbReference type="GO" id="GO:0006152">
    <property type="term" value="P:purine nucleoside catabolic process"/>
    <property type="evidence" value="ECO:0007669"/>
    <property type="project" value="TreeGrafter"/>
</dbReference>
<reference evidence="5" key="1">
    <citation type="submission" date="2022-08" db="EMBL/GenBank/DDBJ databases">
        <title>Novel sulphate-reducing endosymbionts in the free-living metamonad Anaeramoeba.</title>
        <authorList>
            <person name="Jerlstrom-Hultqvist J."/>
            <person name="Cepicka I."/>
            <person name="Gallot-Lavallee L."/>
            <person name="Salas-Leiva D."/>
            <person name="Curtis B.A."/>
            <person name="Zahonova K."/>
            <person name="Pipaliya S."/>
            <person name="Dacks J."/>
            <person name="Roger A.J."/>
        </authorList>
    </citation>
    <scope>NUCLEOTIDE SEQUENCE</scope>
    <source>
        <strain evidence="5">Busselton2</strain>
    </source>
</reference>
<protein>
    <submittedName>
        <fullName evidence="5">Uridine nucleosidase</fullName>
    </submittedName>
</protein>
<dbReference type="SUPFAM" id="SSF53590">
    <property type="entry name" value="Nucleoside hydrolase"/>
    <property type="match status" value="1"/>
</dbReference>
<feature type="domain" description="Inosine/uridine-preferring nucleoside hydrolase" evidence="4">
    <location>
        <begin position="6"/>
        <end position="323"/>
    </location>
</feature>
<keyword evidence="3" id="KW-0326">Glycosidase</keyword>
<keyword evidence="2" id="KW-0378">Hydrolase</keyword>
<evidence type="ECO:0000256" key="3">
    <source>
        <dbReference type="ARBA" id="ARBA00023295"/>
    </source>
</evidence>
<gene>
    <name evidence="5" type="ORF">M0812_26904</name>
</gene>
<dbReference type="PANTHER" id="PTHR12304:SF4">
    <property type="entry name" value="URIDINE NUCLEOSIDASE"/>
    <property type="match status" value="1"/>
</dbReference>
<dbReference type="EMBL" id="JANTQA010000063">
    <property type="protein sequence ID" value="KAJ3427322.1"/>
    <property type="molecule type" value="Genomic_DNA"/>
</dbReference>
<dbReference type="Pfam" id="PF01156">
    <property type="entry name" value="IU_nuc_hydro"/>
    <property type="match status" value="1"/>
</dbReference>
<accession>A0AAV7YH89</accession>
<comment type="similarity">
    <text evidence="1">Belongs to the IUNH family.</text>
</comment>
<dbReference type="Proteomes" id="UP001146793">
    <property type="component" value="Unassembled WGS sequence"/>
</dbReference>
<dbReference type="InterPro" id="IPR036452">
    <property type="entry name" value="Ribo_hydro-like"/>
</dbReference>
<comment type="caution">
    <text evidence="5">The sequence shown here is derived from an EMBL/GenBank/DDBJ whole genome shotgun (WGS) entry which is preliminary data.</text>
</comment>
<dbReference type="InterPro" id="IPR001910">
    <property type="entry name" value="Inosine/uridine_hydrolase_dom"/>
</dbReference>
<dbReference type="AlphaFoldDB" id="A0AAV7YH89"/>
<dbReference type="Gene3D" id="3.90.245.10">
    <property type="entry name" value="Ribonucleoside hydrolase-like"/>
    <property type="match status" value="1"/>
</dbReference>
<dbReference type="PANTHER" id="PTHR12304">
    <property type="entry name" value="INOSINE-URIDINE PREFERRING NUCLEOSIDE HYDROLASE"/>
    <property type="match status" value="1"/>
</dbReference>
<evidence type="ECO:0000313" key="5">
    <source>
        <dbReference type="EMBL" id="KAJ3427322.1"/>
    </source>
</evidence>
<evidence type="ECO:0000256" key="1">
    <source>
        <dbReference type="ARBA" id="ARBA00009176"/>
    </source>
</evidence>
<dbReference type="CDD" id="cd02651">
    <property type="entry name" value="nuc_hydro_IU_UC_XIUA"/>
    <property type="match status" value="1"/>
</dbReference>
<proteinExistence type="inferred from homology"/>
<dbReference type="InterPro" id="IPR023186">
    <property type="entry name" value="IUNH"/>
</dbReference>
<evidence type="ECO:0000313" key="6">
    <source>
        <dbReference type="Proteomes" id="UP001146793"/>
    </source>
</evidence>